<dbReference type="EMBL" id="PZQS01000004">
    <property type="protein sequence ID" value="PVD32674.1"/>
    <property type="molecule type" value="Genomic_DNA"/>
</dbReference>
<feature type="compositionally biased region" description="Polar residues" evidence="1">
    <location>
        <begin position="390"/>
        <end position="403"/>
    </location>
</feature>
<feature type="compositionally biased region" description="Basic and acidic residues" evidence="1">
    <location>
        <begin position="375"/>
        <end position="388"/>
    </location>
</feature>
<protein>
    <submittedName>
        <fullName evidence="3">Uncharacterized protein</fullName>
    </submittedName>
</protein>
<organism evidence="3 4">
    <name type="scientific">Pomacea canaliculata</name>
    <name type="common">Golden apple snail</name>
    <dbReference type="NCBI Taxonomy" id="400727"/>
    <lineage>
        <taxon>Eukaryota</taxon>
        <taxon>Metazoa</taxon>
        <taxon>Spiralia</taxon>
        <taxon>Lophotrochozoa</taxon>
        <taxon>Mollusca</taxon>
        <taxon>Gastropoda</taxon>
        <taxon>Caenogastropoda</taxon>
        <taxon>Architaenioglossa</taxon>
        <taxon>Ampullarioidea</taxon>
        <taxon>Ampullariidae</taxon>
        <taxon>Pomacea</taxon>
    </lineage>
</organism>
<comment type="caution">
    <text evidence="3">The sequence shown here is derived from an EMBL/GenBank/DDBJ whole genome shotgun (WGS) entry which is preliminary data.</text>
</comment>
<feature type="region of interest" description="Disordered" evidence="1">
    <location>
        <begin position="40"/>
        <end position="144"/>
    </location>
</feature>
<dbReference type="Proteomes" id="UP000245119">
    <property type="component" value="Linkage Group LG4"/>
</dbReference>
<feature type="region of interest" description="Disordered" evidence="1">
    <location>
        <begin position="288"/>
        <end position="310"/>
    </location>
</feature>
<dbReference type="AlphaFoldDB" id="A0A2T7PGX5"/>
<keyword evidence="2" id="KW-1133">Transmembrane helix</keyword>
<feature type="compositionally biased region" description="Polar residues" evidence="1">
    <location>
        <begin position="40"/>
        <end position="50"/>
    </location>
</feature>
<evidence type="ECO:0000256" key="2">
    <source>
        <dbReference type="SAM" id="Phobius"/>
    </source>
</evidence>
<reference evidence="3 4" key="1">
    <citation type="submission" date="2018-04" db="EMBL/GenBank/DDBJ databases">
        <title>The genome of golden apple snail Pomacea canaliculata provides insight into stress tolerance and invasive adaptation.</title>
        <authorList>
            <person name="Liu C."/>
            <person name="Liu B."/>
            <person name="Ren Y."/>
            <person name="Zhang Y."/>
            <person name="Wang H."/>
            <person name="Li S."/>
            <person name="Jiang F."/>
            <person name="Yin L."/>
            <person name="Zhang G."/>
            <person name="Qian W."/>
            <person name="Fan W."/>
        </authorList>
    </citation>
    <scope>NUCLEOTIDE SEQUENCE [LARGE SCALE GENOMIC DNA]</scope>
    <source>
        <strain evidence="3">SZHN2017</strain>
        <tissue evidence="3">Muscle</tissue>
    </source>
</reference>
<evidence type="ECO:0000313" key="3">
    <source>
        <dbReference type="EMBL" id="PVD32674.1"/>
    </source>
</evidence>
<sequence length="409" mass="43554">MLVLANDVATDNTISRHARSAITTPSLPLEDIQLVTGGNLQAQTPGQSRSAHSEDTEDSAKRRNATASDEQAGLKGTEETEAGKAEGPKEGERSEETKECKGHGCTEGPKQHEAKEGACGAGCRGQEEESEKEEGEAGEKETGNEALEEQIEDLMEQYMLRGQNDSLAQLMTMYPGLNMSAILADAKANGEEDEVEGSEHMGRGVHPHGPLLQGLATQSLAPNGYGDYVIITHHDPTPPASEAATPDIIRHHTVPPTDHAPRLTDIAPTPVQHQHSPQTEGGAAQLVADRGSAPSGGLHGNQGEPSPGTVGLTTSGTVGVVLGTVVLSWLLVGPGLCLAWRWGQRRQERKKICLQRAQTGSVDEGILEAMVSSELGRRDRRQTSEDVQKAMTQDPQVLQSFPTPESHVV</sequence>
<evidence type="ECO:0000313" key="4">
    <source>
        <dbReference type="Proteomes" id="UP000245119"/>
    </source>
</evidence>
<dbReference type="OrthoDB" id="6106920at2759"/>
<gene>
    <name evidence="3" type="ORF">C0Q70_08119</name>
</gene>
<keyword evidence="2" id="KW-0472">Membrane</keyword>
<feature type="region of interest" description="Disordered" evidence="1">
    <location>
        <begin position="373"/>
        <end position="409"/>
    </location>
</feature>
<keyword evidence="2" id="KW-0812">Transmembrane</keyword>
<evidence type="ECO:0000256" key="1">
    <source>
        <dbReference type="SAM" id="MobiDB-lite"/>
    </source>
</evidence>
<feature type="compositionally biased region" description="Basic and acidic residues" evidence="1">
    <location>
        <begin position="51"/>
        <end position="61"/>
    </location>
</feature>
<keyword evidence="4" id="KW-1185">Reference proteome</keyword>
<accession>A0A2T7PGX5</accession>
<name>A0A2T7PGX5_POMCA</name>
<feature type="transmembrane region" description="Helical" evidence="2">
    <location>
        <begin position="318"/>
        <end position="340"/>
    </location>
</feature>
<proteinExistence type="predicted"/>
<feature type="compositionally biased region" description="Basic and acidic residues" evidence="1">
    <location>
        <begin position="76"/>
        <end position="116"/>
    </location>
</feature>